<dbReference type="PANTHER" id="PTHR30483">
    <property type="entry name" value="LEUCINE-SPECIFIC-BINDING PROTEIN"/>
    <property type="match status" value="1"/>
</dbReference>
<dbReference type="InterPro" id="IPR028081">
    <property type="entry name" value="Leu-bd"/>
</dbReference>
<protein>
    <recommendedName>
        <fullName evidence="2">Leucine-binding protein domain-containing protein</fullName>
    </recommendedName>
</protein>
<dbReference type="EMBL" id="UINC01004845">
    <property type="protein sequence ID" value="SVA17267.1"/>
    <property type="molecule type" value="Genomic_DNA"/>
</dbReference>
<evidence type="ECO:0000256" key="1">
    <source>
        <dbReference type="ARBA" id="ARBA00022729"/>
    </source>
</evidence>
<feature type="domain" description="Leucine-binding protein" evidence="2">
    <location>
        <begin position="221"/>
        <end position="402"/>
    </location>
</feature>
<dbReference type="Gene3D" id="1.25.40.10">
    <property type="entry name" value="Tetratricopeptide repeat domain"/>
    <property type="match status" value="1"/>
</dbReference>
<keyword evidence="1" id="KW-0732">Signal</keyword>
<dbReference type="InterPro" id="IPR028082">
    <property type="entry name" value="Peripla_BP_I"/>
</dbReference>
<dbReference type="AlphaFoldDB" id="A0A381TQY9"/>
<dbReference type="InterPro" id="IPR051010">
    <property type="entry name" value="BCAA_transport"/>
</dbReference>
<name>A0A381TQY9_9ZZZZ</name>
<reference evidence="3" key="1">
    <citation type="submission" date="2018-05" db="EMBL/GenBank/DDBJ databases">
        <authorList>
            <person name="Lanie J.A."/>
            <person name="Ng W.-L."/>
            <person name="Kazmierczak K.M."/>
            <person name="Andrzejewski T.M."/>
            <person name="Davidsen T.M."/>
            <person name="Wayne K.J."/>
            <person name="Tettelin H."/>
            <person name="Glass J.I."/>
            <person name="Rusch D."/>
            <person name="Podicherti R."/>
            <person name="Tsui H.-C.T."/>
            <person name="Winkler M.E."/>
        </authorList>
    </citation>
    <scope>NUCLEOTIDE SEQUENCE</scope>
</reference>
<sequence length="616" mass="69439">MKNIIFFLFFIVPVFSQNWFQSRLIQKQLDMAVDHFNEDRFATTETILSKLLEKPLGAYEATARILLLKTTYALRKIDKTKEIGREFLQSFPADQHIKDVFLKFGDIFIDEGNFGSAFRMYIRARTLANDDEFLTLIDERILQTIQLNIAPEIINELLMVETATDQRTICTLANAYNDIASGYPDKCALTLYALHPEQVPVVYYDLYEKLLRASYEPPTTTVTVGVILPLTGDNMSAGNSFLRGMYKAIQSINDQDRKIALIIKDNRGSEIETIRSVNALEGNPAVKAIIGPISTTNALVAANTVQGKNIPLLVPSSTQDGLTSLGRNIYQLNSNLKMRGKIAARYVANTLKLDSLAVLAPADKFGHALADAFVNEAKLLGKKIVAIEWYSGIPTDLKRQFKSLRKVAFNLVKKEESFDEYLGIEFDSLDFLFELSDEDLFNIPEDEDQEILTENDSAEIDLNTIQALYLPVHPEHLAYIGTQFPIYHFNTQVVGNESWQDLDVLNRRNIGPHINGLAIITGSYSVNIKDEIFQQAFECTKLLHVIFNNQNNGRVSISQRLSNLYEFHGDTKIVSFSNANPNLNTALQVLHYRDEQITKTGFFKGDSYLSLQGIAP</sequence>
<organism evidence="3">
    <name type="scientific">marine metagenome</name>
    <dbReference type="NCBI Taxonomy" id="408172"/>
    <lineage>
        <taxon>unclassified sequences</taxon>
        <taxon>metagenomes</taxon>
        <taxon>ecological metagenomes</taxon>
    </lineage>
</organism>
<proteinExistence type="predicted"/>
<dbReference type="PANTHER" id="PTHR30483:SF6">
    <property type="entry name" value="PERIPLASMIC BINDING PROTEIN OF ABC TRANSPORTER FOR NATURAL AMINO ACIDS"/>
    <property type="match status" value="1"/>
</dbReference>
<dbReference type="InterPro" id="IPR011990">
    <property type="entry name" value="TPR-like_helical_dom_sf"/>
</dbReference>
<evidence type="ECO:0000259" key="2">
    <source>
        <dbReference type="Pfam" id="PF13458"/>
    </source>
</evidence>
<dbReference type="SUPFAM" id="SSF53822">
    <property type="entry name" value="Periplasmic binding protein-like I"/>
    <property type="match status" value="1"/>
</dbReference>
<dbReference type="Pfam" id="PF13458">
    <property type="entry name" value="Peripla_BP_6"/>
    <property type="match status" value="1"/>
</dbReference>
<gene>
    <name evidence="3" type="ORF">METZ01_LOCUS70121</name>
</gene>
<accession>A0A381TQY9</accession>
<dbReference type="Gene3D" id="3.40.50.2300">
    <property type="match status" value="2"/>
</dbReference>
<evidence type="ECO:0000313" key="3">
    <source>
        <dbReference type="EMBL" id="SVA17267.1"/>
    </source>
</evidence>